<dbReference type="VEuPathDB" id="PlasmoDB:PVP01_1471300"/>
<evidence type="ECO:0008006" key="6">
    <source>
        <dbReference type="Google" id="ProtNLM"/>
    </source>
</evidence>
<evidence type="ECO:0000313" key="4">
    <source>
        <dbReference type="Proteomes" id="UP000196402"/>
    </source>
</evidence>
<dbReference type="EMBL" id="LT615252">
    <property type="protein sequence ID" value="SCO70287.1"/>
    <property type="molecule type" value="Genomic_DNA"/>
</dbReference>
<evidence type="ECO:0000256" key="1">
    <source>
        <dbReference type="SAM" id="MobiDB-lite"/>
    </source>
</evidence>
<gene>
    <name evidence="3" type="ORF">PVP01_1471300</name>
    <name evidence="2" type="ORF">PVT01_140076800</name>
</gene>
<evidence type="ECO:0000313" key="5">
    <source>
        <dbReference type="Proteomes" id="UP000220605"/>
    </source>
</evidence>
<dbReference type="OrthoDB" id="10307154at2759"/>
<protein>
    <recommendedName>
        <fullName evidence="6">Pv-fam-d protein</fullName>
    </recommendedName>
</protein>
<dbReference type="VEuPathDB" id="PlasmoDB:PVPAM_140080200"/>
<dbReference type="VEuPathDB" id="PlasmoDB:PVW1_140077800"/>
<evidence type="ECO:0000313" key="2">
    <source>
        <dbReference type="EMBL" id="SCO70287.1"/>
    </source>
</evidence>
<sequence>MKMKKNKFSSLIRTFNITLLLFTYLCSYEFSTFSKCSNNKINTNNVLGLRSSRLLRGKKYVQNSFAYNHNVNEKLLKINSNKIETHYNAVFPDHISTKQDDKCKYAHNFDNSYDDIKYDCNSKEELNRNYYDEDKFEEFESSKNDLHFYEQSNRHKQNKHFVNQNNTRNDFDYDDYDDDDDSDSYSSKYLYRKAKGQIKKYNKLEGQNKFLIEKLLAKDNIIEKENKKSSNNPIVKYFKKIDAKLEREILKAYSYNILNDETEDVLSISSVEKKLFWGKVKIITPFIVIGIFIIIFSLMNYTKLVIILSLLCVMSLKYFFSKLNKCERLLNSYQRTDEDHKKTKKRPRN</sequence>
<proteinExistence type="predicted"/>
<accession>A0A1G4H614</accession>
<evidence type="ECO:0000313" key="3">
    <source>
        <dbReference type="EMBL" id="VUZ99235.1"/>
    </source>
</evidence>
<dbReference type="AlphaFoldDB" id="A0A1G4H614"/>
<dbReference type="Proteomes" id="UP000196402">
    <property type="component" value="Chromosome 14"/>
</dbReference>
<name>A0A1G4H614_PLAVI</name>
<dbReference type="EMBL" id="LT635625">
    <property type="protein sequence ID" value="VUZ99235.1"/>
    <property type="molecule type" value="Genomic_DNA"/>
</dbReference>
<organism evidence="2 4">
    <name type="scientific">Plasmodium vivax</name>
    <name type="common">malaria parasite P. vivax</name>
    <dbReference type="NCBI Taxonomy" id="5855"/>
    <lineage>
        <taxon>Eukaryota</taxon>
        <taxon>Sar</taxon>
        <taxon>Alveolata</taxon>
        <taxon>Apicomplexa</taxon>
        <taxon>Aconoidasida</taxon>
        <taxon>Haemosporida</taxon>
        <taxon>Plasmodiidae</taxon>
        <taxon>Plasmodium</taxon>
        <taxon>Plasmodium (Plasmodium)</taxon>
    </lineage>
</organism>
<dbReference type="VEuPathDB" id="PlasmoDB:PVX_101580"/>
<dbReference type="Proteomes" id="UP000220605">
    <property type="component" value="Chromosome 14"/>
</dbReference>
<reference evidence="4 5" key="1">
    <citation type="submission" date="2016-07" db="EMBL/GenBank/DDBJ databases">
        <authorList>
            <consortium name="Pathogen Informatics"/>
        </authorList>
    </citation>
    <scope>NUCLEOTIDE SEQUENCE [LARGE SCALE GENOMIC DNA]</scope>
</reference>
<feature type="region of interest" description="Disordered" evidence="1">
    <location>
        <begin position="154"/>
        <end position="177"/>
    </location>
</feature>